<feature type="domain" description="Peptidase C80" evidence="21">
    <location>
        <begin position="82"/>
        <end position="202"/>
    </location>
</feature>
<keyword evidence="7" id="KW-0645">Protease</keyword>
<evidence type="ECO:0000256" key="20">
    <source>
        <dbReference type="ARBA" id="ARBA00023586"/>
    </source>
</evidence>
<evidence type="ECO:0000256" key="8">
    <source>
        <dbReference type="ARBA" id="ARBA00022679"/>
    </source>
</evidence>
<sequence>MREPKMRNVDRILIIQFMDKSTSDGDQSIDSGTASLRKHLQGKGWVVDTLTYLCARGTSYHDYEPVGISSEMVKPSTLMSASALQAFTTHLSQLTNNSELILRGHGSSSMATVCGIGGMAMANFLHGMGLRANCKINITSCQAARGMAHVDADARKISATVLSEDSFARDLIHRLCQHGLRNQVHARVQNVIITQAGRKTTRRHGSSTKGDHVGKQACSKIVFSCDVNGFASSRYSSDPGP</sequence>
<dbReference type="InterPro" id="IPR020974">
    <property type="entry name" value="CPD_dom"/>
</dbReference>
<keyword evidence="15" id="KW-1043">Host membrane</keyword>
<evidence type="ECO:0000256" key="17">
    <source>
        <dbReference type="ARBA" id="ARBA00023121"/>
    </source>
</evidence>
<accession>A0ABX5UGL7</accession>
<evidence type="ECO:0000256" key="4">
    <source>
        <dbReference type="ARBA" id="ARBA00022511"/>
    </source>
</evidence>
<keyword evidence="14" id="KW-0460">Magnesium</keyword>
<reference evidence="22 23" key="1">
    <citation type="submission" date="2019-05" db="EMBL/GenBank/DDBJ databases">
        <title>Draft Genome Sequences of Six Type Strains of the Genus Massilia.</title>
        <authorList>
            <person name="Miess H."/>
            <person name="Frediansyhah A."/>
            <person name="Gross H."/>
        </authorList>
    </citation>
    <scope>NUCLEOTIDE SEQUENCE [LARGE SCALE GENOMIC DNA]</scope>
    <source>
        <strain evidence="22 23">DSMZ 26121</strain>
    </source>
</reference>
<evidence type="ECO:0000256" key="13">
    <source>
        <dbReference type="ARBA" id="ARBA00022813"/>
    </source>
</evidence>
<keyword evidence="11" id="KW-0378">Hydrolase</keyword>
<evidence type="ECO:0000256" key="16">
    <source>
        <dbReference type="ARBA" id="ARBA00023026"/>
    </source>
</evidence>
<dbReference type="InterPro" id="IPR038383">
    <property type="entry name" value="CPD_dom_sf"/>
</dbReference>
<keyword evidence="4" id="KW-1032">Host cell membrane</keyword>
<keyword evidence="23" id="KW-1185">Reference proteome</keyword>
<keyword evidence="12" id="KW-0788">Thiol protease</keyword>
<organism evidence="22 23">
    <name type="scientific">Pseudoduganella umbonata</name>
    <dbReference type="NCBI Taxonomy" id="864828"/>
    <lineage>
        <taxon>Bacteria</taxon>
        <taxon>Pseudomonadati</taxon>
        <taxon>Pseudomonadota</taxon>
        <taxon>Betaproteobacteria</taxon>
        <taxon>Burkholderiales</taxon>
        <taxon>Oxalobacteraceae</taxon>
        <taxon>Telluria group</taxon>
        <taxon>Pseudoduganella</taxon>
    </lineage>
</organism>
<evidence type="ECO:0000256" key="14">
    <source>
        <dbReference type="ARBA" id="ARBA00022842"/>
    </source>
</evidence>
<comment type="cofactor">
    <cofactor evidence="1">
        <name>Mg(2+)</name>
        <dbReference type="ChEBI" id="CHEBI:18420"/>
    </cofactor>
</comment>
<evidence type="ECO:0000256" key="1">
    <source>
        <dbReference type="ARBA" id="ARBA00001946"/>
    </source>
</evidence>
<dbReference type="EMBL" id="CP040017">
    <property type="protein sequence ID" value="QCP10420.1"/>
    <property type="molecule type" value="Genomic_DNA"/>
</dbReference>
<proteinExistence type="predicted"/>
<evidence type="ECO:0000256" key="3">
    <source>
        <dbReference type="ARBA" id="ARBA00004613"/>
    </source>
</evidence>
<evidence type="ECO:0000256" key="10">
    <source>
        <dbReference type="ARBA" id="ARBA00022737"/>
    </source>
</evidence>
<name>A0ABX5UGL7_9BURK</name>
<evidence type="ECO:0000256" key="9">
    <source>
        <dbReference type="ARBA" id="ARBA00022723"/>
    </source>
</evidence>
<keyword evidence="19" id="KW-1035">Host cytoplasm</keyword>
<keyword evidence="16" id="KW-0843">Virulence</keyword>
<keyword evidence="13" id="KW-0068">Autocatalytic cleavage</keyword>
<keyword evidence="10" id="KW-0677">Repeat</keyword>
<keyword evidence="6" id="KW-0800">Toxin</keyword>
<keyword evidence="8" id="KW-0808">Transferase</keyword>
<evidence type="ECO:0000256" key="12">
    <source>
        <dbReference type="ARBA" id="ARBA00022807"/>
    </source>
</evidence>
<protein>
    <recommendedName>
        <fullName evidence="21">Peptidase C80 domain-containing protein</fullName>
    </recommendedName>
</protein>
<evidence type="ECO:0000256" key="6">
    <source>
        <dbReference type="ARBA" id="ARBA00022656"/>
    </source>
</evidence>
<evidence type="ECO:0000256" key="15">
    <source>
        <dbReference type="ARBA" id="ARBA00022870"/>
    </source>
</evidence>
<evidence type="ECO:0000256" key="11">
    <source>
        <dbReference type="ARBA" id="ARBA00022801"/>
    </source>
</evidence>
<keyword evidence="17" id="KW-0446">Lipid-binding</keyword>
<keyword evidence="5" id="KW-0964">Secreted</keyword>
<evidence type="ECO:0000259" key="21">
    <source>
        <dbReference type="Pfam" id="PF11713"/>
    </source>
</evidence>
<evidence type="ECO:0000256" key="2">
    <source>
        <dbReference type="ARBA" id="ARBA00004165"/>
    </source>
</evidence>
<evidence type="ECO:0000313" key="23">
    <source>
        <dbReference type="Proteomes" id="UP000298763"/>
    </source>
</evidence>
<evidence type="ECO:0000256" key="5">
    <source>
        <dbReference type="ARBA" id="ARBA00022525"/>
    </source>
</evidence>
<dbReference type="Pfam" id="PF11713">
    <property type="entry name" value="Peptidase_C80"/>
    <property type="match status" value="1"/>
</dbReference>
<evidence type="ECO:0000256" key="19">
    <source>
        <dbReference type="ARBA" id="ARBA00023200"/>
    </source>
</evidence>
<evidence type="ECO:0000256" key="18">
    <source>
        <dbReference type="ARBA" id="ARBA00023136"/>
    </source>
</evidence>
<gene>
    <name evidence="22" type="ORF">FCL38_08245</name>
</gene>
<evidence type="ECO:0000313" key="22">
    <source>
        <dbReference type="EMBL" id="QCP10420.1"/>
    </source>
</evidence>
<dbReference type="Gene3D" id="3.40.50.11050">
    <property type="match status" value="1"/>
</dbReference>
<evidence type="ECO:0000256" key="7">
    <source>
        <dbReference type="ARBA" id="ARBA00022670"/>
    </source>
</evidence>
<dbReference type="Proteomes" id="UP000298763">
    <property type="component" value="Chromosome"/>
</dbReference>
<comment type="subcellular location">
    <subcellularLocation>
        <location evidence="2">Host cell membrane</location>
    </subcellularLocation>
    <subcellularLocation>
        <location evidence="20">Host cytoplasm</location>
        <location evidence="20">Host cytosol</location>
    </subcellularLocation>
    <subcellularLocation>
        <location evidence="3">Secreted</location>
    </subcellularLocation>
</comment>
<keyword evidence="18" id="KW-0472">Membrane</keyword>
<keyword evidence="9" id="KW-0479">Metal-binding</keyword>